<keyword evidence="2" id="KW-1185">Reference proteome</keyword>
<accession>A0A3L9ZXX8</accession>
<proteinExistence type="predicted"/>
<reference evidence="1 2" key="1">
    <citation type="submission" date="2018-10" db="EMBL/GenBank/DDBJ databases">
        <title>Genomic Encyclopedia of Archaeal and Bacterial Type Strains, Phase II (KMG-II): from individual species to whole genera.</title>
        <authorList>
            <person name="Goeker M."/>
        </authorList>
    </citation>
    <scope>NUCLEOTIDE SEQUENCE [LARGE SCALE GENOMIC DNA]</scope>
    <source>
        <strain evidence="1 2">DSM 19727</strain>
    </source>
</reference>
<dbReference type="Proteomes" id="UP000280368">
    <property type="component" value="Unassembled WGS sequence"/>
</dbReference>
<evidence type="ECO:0000313" key="1">
    <source>
        <dbReference type="EMBL" id="RMA77296.1"/>
    </source>
</evidence>
<evidence type="ECO:0000313" key="2">
    <source>
        <dbReference type="Proteomes" id="UP000280368"/>
    </source>
</evidence>
<gene>
    <name evidence="1" type="ORF">BC961_1296</name>
</gene>
<organism evidence="1 2">
    <name type="scientific">Flavobacterium weaverense</name>
    <dbReference type="NCBI Taxonomy" id="271156"/>
    <lineage>
        <taxon>Bacteria</taxon>
        <taxon>Pseudomonadati</taxon>
        <taxon>Bacteroidota</taxon>
        <taxon>Flavobacteriia</taxon>
        <taxon>Flavobacteriales</taxon>
        <taxon>Flavobacteriaceae</taxon>
        <taxon>Flavobacterium</taxon>
    </lineage>
</organism>
<comment type="caution">
    <text evidence="1">The sequence shown here is derived from an EMBL/GenBank/DDBJ whole genome shotgun (WGS) entry which is preliminary data.</text>
</comment>
<name>A0A3L9ZXX8_9FLAO</name>
<protein>
    <submittedName>
        <fullName evidence="1">Uncharacterized protein</fullName>
    </submittedName>
</protein>
<dbReference type="EMBL" id="REFH01000008">
    <property type="protein sequence ID" value="RMA77296.1"/>
    <property type="molecule type" value="Genomic_DNA"/>
</dbReference>
<sequence>MSKDKSDQKLTISQRFSEENNLYIIKLFFIYRMCLL</sequence>
<dbReference type="AlphaFoldDB" id="A0A3L9ZXX8"/>